<comment type="similarity">
    <text evidence="2">Belongs to the SELO family.</text>
</comment>
<keyword evidence="8" id="KW-0460">Magnesium</keyword>
<feature type="region of interest" description="Disordered" evidence="10">
    <location>
        <begin position="217"/>
        <end position="246"/>
    </location>
</feature>
<dbReference type="GO" id="GO:0070733">
    <property type="term" value="F:AMPylase activity"/>
    <property type="evidence" value="ECO:0007669"/>
    <property type="project" value="TreeGrafter"/>
</dbReference>
<comment type="cofactor">
    <cofactor evidence="1">
        <name>Mg(2+)</name>
        <dbReference type="ChEBI" id="CHEBI:18420"/>
    </cofactor>
</comment>
<evidence type="ECO:0000313" key="11">
    <source>
        <dbReference type="EMBL" id="OUS45082.1"/>
    </source>
</evidence>
<dbReference type="GO" id="GO:0046872">
    <property type="term" value="F:metal ion binding"/>
    <property type="evidence" value="ECO:0007669"/>
    <property type="project" value="UniProtKB-KW"/>
</dbReference>
<protein>
    <recommendedName>
        <fullName evidence="9">Selenoprotein O</fullName>
    </recommendedName>
</protein>
<feature type="compositionally biased region" description="Basic and acidic residues" evidence="10">
    <location>
        <begin position="224"/>
        <end position="246"/>
    </location>
</feature>
<keyword evidence="4" id="KW-0548">Nucleotidyltransferase</keyword>
<name>A0A1Y5ID47_OSTTA</name>
<dbReference type="GO" id="GO:0005739">
    <property type="term" value="C:mitochondrion"/>
    <property type="evidence" value="ECO:0007669"/>
    <property type="project" value="TreeGrafter"/>
</dbReference>
<reference evidence="11" key="1">
    <citation type="submission" date="2017-04" db="EMBL/GenBank/DDBJ databases">
        <title>Population genomics of picophytoplankton unveils novel chromosome hypervariability.</title>
        <authorList>
            <consortium name="DOE Joint Genome Institute"/>
            <person name="Blanc-Mathieu R."/>
            <person name="Krasovec M."/>
            <person name="Hebrard M."/>
            <person name="Yau S."/>
            <person name="Desgranges E."/>
            <person name="Martin J."/>
            <person name="Schackwitz W."/>
            <person name="Kuo A."/>
            <person name="Salin G."/>
            <person name="Donnadieu C."/>
            <person name="Desdevises Y."/>
            <person name="Sanchez-Ferandin S."/>
            <person name="Moreau H."/>
            <person name="Rivals E."/>
            <person name="Grigoriev I.V."/>
            <person name="Grimsley N."/>
            <person name="Eyre-Walker A."/>
            <person name="Piganeau G."/>
        </authorList>
    </citation>
    <scope>NUCLEOTIDE SEQUENCE [LARGE SCALE GENOMIC DNA]</scope>
    <source>
        <strain evidence="11">RCC 1115</strain>
    </source>
</reference>
<keyword evidence="5" id="KW-0479">Metal-binding</keyword>
<gene>
    <name evidence="11" type="ORF">BE221DRAFT_77665</name>
</gene>
<proteinExistence type="inferred from homology"/>
<evidence type="ECO:0000256" key="6">
    <source>
        <dbReference type="ARBA" id="ARBA00022741"/>
    </source>
</evidence>
<evidence type="ECO:0000256" key="5">
    <source>
        <dbReference type="ARBA" id="ARBA00022723"/>
    </source>
</evidence>
<evidence type="ECO:0000256" key="9">
    <source>
        <dbReference type="ARBA" id="ARBA00031547"/>
    </source>
</evidence>
<keyword evidence="7" id="KW-0067">ATP-binding</keyword>
<evidence type="ECO:0000256" key="7">
    <source>
        <dbReference type="ARBA" id="ARBA00022840"/>
    </source>
</evidence>
<evidence type="ECO:0000256" key="3">
    <source>
        <dbReference type="ARBA" id="ARBA00022679"/>
    </source>
</evidence>
<accession>A0A1Y5ID47</accession>
<dbReference type="InterPro" id="IPR003846">
    <property type="entry name" value="SelO"/>
</dbReference>
<sequence>MTSTTTCAYPTFDDALRATTSSAQTWTRDLDVDPDWERNAPNRRSREVRSGHYVPVTPERLEAPRGRLASASCAREIGFALSGEDLNNPRSTFVRYFSGDVEGIDGGIGGMKTWATPYALSIMGSRMTSNCPFGNGNGYGDGRAISVGEMINPVTGARHELQLKGGGRTPFCRGADGRAVLRSSIREFLASEAMHALGVDTTRALCLIESERGSTARRPWYSSRSDEEYAKRVPSEDDPRLRSYSPEQRKDIIDQLKREKRDPDIMIEEPCAITTRVAPSFMRIGHIDLFSRRATASGATALQKEQLEKIVRHAAFREFPETIEQHGDDTAAMTRAMLEKSGAKIAKMVAGWLRVGFAQGNFNADNCLVGGRTMDYGPFGFMDRYDPGFAKWTGSGEHFAFMAQPDAGITNFAVLAVSCAPLLKGGSKEAQDIVRDAQPVFARAVDDTFRTKLGFASESSMDVARELFRAEDGLERLMYEDRADWTMTWRQLAECAEVSDANDDAALLAPLLSRCFYGGGIMCDGRKTKWLSFIRLWRTALEASGTSLADAAKAMRAANPKYVLREHLLVEAYTKASSGDFSMVNELFALTQHPYGGDGDTAEFDAKYYVKAPEEALTSGGTAFMS</sequence>
<dbReference type="GO" id="GO:0005524">
    <property type="term" value="F:ATP binding"/>
    <property type="evidence" value="ECO:0007669"/>
    <property type="project" value="UniProtKB-KW"/>
</dbReference>
<dbReference type="EMBL" id="KZ155791">
    <property type="protein sequence ID" value="OUS45082.1"/>
    <property type="molecule type" value="Genomic_DNA"/>
</dbReference>
<evidence type="ECO:0000256" key="8">
    <source>
        <dbReference type="ARBA" id="ARBA00022842"/>
    </source>
</evidence>
<dbReference type="Pfam" id="PF02696">
    <property type="entry name" value="SelO"/>
    <property type="match status" value="2"/>
</dbReference>
<organism evidence="11">
    <name type="scientific">Ostreococcus tauri</name>
    <name type="common">Marine green alga</name>
    <dbReference type="NCBI Taxonomy" id="70448"/>
    <lineage>
        <taxon>Eukaryota</taxon>
        <taxon>Viridiplantae</taxon>
        <taxon>Chlorophyta</taxon>
        <taxon>Mamiellophyceae</taxon>
        <taxon>Mamiellales</taxon>
        <taxon>Bathycoccaceae</taxon>
        <taxon>Ostreococcus</taxon>
    </lineage>
</organism>
<evidence type="ECO:0000256" key="10">
    <source>
        <dbReference type="SAM" id="MobiDB-lite"/>
    </source>
</evidence>
<evidence type="ECO:0000256" key="4">
    <source>
        <dbReference type="ARBA" id="ARBA00022695"/>
    </source>
</evidence>
<evidence type="ECO:0000256" key="2">
    <source>
        <dbReference type="ARBA" id="ARBA00009747"/>
    </source>
</evidence>
<dbReference type="AlphaFoldDB" id="A0A1Y5ID47"/>
<keyword evidence="3" id="KW-0808">Transferase</keyword>
<keyword evidence="6" id="KW-0547">Nucleotide-binding</keyword>
<dbReference type="PANTHER" id="PTHR32057:SF14">
    <property type="entry name" value="PROTEIN ADENYLYLTRANSFERASE SELO, MITOCHONDRIAL"/>
    <property type="match status" value="1"/>
</dbReference>
<evidence type="ECO:0000256" key="1">
    <source>
        <dbReference type="ARBA" id="ARBA00001946"/>
    </source>
</evidence>
<dbReference type="PANTHER" id="PTHR32057">
    <property type="entry name" value="PROTEIN ADENYLYLTRANSFERASE SELO, MITOCHONDRIAL"/>
    <property type="match status" value="1"/>
</dbReference>
<dbReference type="Proteomes" id="UP000195557">
    <property type="component" value="Unassembled WGS sequence"/>
</dbReference>